<dbReference type="GO" id="GO:0006564">
    <property type="term" value="P:L-serine biosynthetic process"/>
    <property type="evidence" value="ECO:0007669"/>
    <property type="project" value="UniProtKB-KW"/>
</dbReference>
<dbReference type="CDD" id="cd07500">
    <property type="entry name" value="HAD_PSP"/>
    <property type="match status" value="1"/>
</dbReference>
<evidence type="ECO:0000256" key="4">
    <source>
        <dbReference type="ARBA" id="ARBA00012640"/>
    </source>
</evidence>
<comment type="pathway">
    <text evidence="2">Amino-acid biosynthesis; L-serine biosynthesis; L-serine from 3-phospho-D-glycerate: step 3/3.</text>
</comment>
<evidence type="ECO:0000256" key="1">
    <source>
        <dbReference type="ARBA" id="ARBA00001946"/>
    </source>
</evidence>
<gene>
    <name evidence="16" type="primary">serB</name>
    <name evidence="16" type="ORF">GCM10011289_26630</name>
</gene>
<reference evidence="16" key="2">
    <citation type="submission" date="2020-09" db="EMBL/GenBank/DDBJ databases">
        <authorList>
            <person name="Sun Q."/>
            <person name="Kim S."/>
        </authorList>
    </citation>
    <scope>NUCLEOTIDE SEQUENCE</scope>
    <source>
        <strain evidence="16">KCTC 32182</strain>
    </source>
</reference>
<feature type="domain" description="DUF4072" evidence="15">
    <location>
        <begin position="12"/>
        <end position="50"/>
    </location>
</feature>
<dbReference type="Proteomes" id="UP000645257">
    <property type="component" value="Unassembled WGS sequence"/>
</dbReference>
<comment type="catalytic activity">
    <reaction evidence="12">
        <text>O-phospho-L-serine + H2O = L-serine + phosphate</text>
        <dbReference type="Rhea" id="RHEA:21208"/>
        <dbReference type="ChEBI" id="CHEBI:15377"/>
        <dbReference type="ChEBI" id="CHEBI:33384"/>
        <dbReference type="ChEBI" id="CHEBI:43474"/>
        <dbReference type="ChEBI" id="CHEBI:57524"/>
        <dbReference type="EC" id="3.1.3.3"/>
    </reaction>
</comment>
<dbReference type="SUPFAM" id="SSF56784">
    <property type="entry name" value="HAD-like"/>
    <property type="match status" value="1"/>
</dbReference>
<evidence type="ECO:0000256" key="2">
    <source>
        <dbReference type="ARBA" id="ARBA00005135"/>
    </source>
</evidence>
<name>A0A918P4D9_9NEIS</name>
<dbReference type="NCBIfam" id="TIGR01488">
    <property type="entry name" value="HAD-SF-IB"/>
    <property type="match status" value="1"/>
</dbReference>
<feature type="active site" description="Nucleophile" evidence="14">
    <location>
        <position position="87"/>
    </location>
</feature>
<protein>
    <recommendedName>
        <fullName evidence="5">Phosphoserine phosphatase</fullName>
        <ecNumber evidence="4">3.1.3.3</ecNumber>
    </recommendedName>
    <alternativeName>
        <fullName evidence="11">O-phosphoserine phosphohydrolase</fullName>
    </alternativeName>
</protein>
<dbReference type="PANTHER" id="PTHR43344">
    <property type="entry name" value="PHOSPHOSERINE PHOSPHATASE"/>
    <property type="match status" value="1"/>
</dbReference>
<comment type="cofactor">
    <cofactor evidence="1">
        <name>Mg(2+)</name>
        <dbReference type="ChEBI" id="CHEBI:18420"/>
    </cofactor>
</comment>
<dbReference type="InterPro" id="IPR025138">
    <property type="entry name" value="DUF4072"/>
</dbReference>
<dbReference type="InterPro" id="IPR036412">
    <property type="entry name" value="HAD-like_sf"/>
</dbReference>
<dbReference type="GO" id="GO:0005737">
    <property type="term" value="C:cytoplasm"/>
    <property type="evidence" value="ECO:0007669"/>
    <property type="project" value="TreeGrafter"/>
</dbReference>
<dbReference type="InterPro" id="IPR004469">
    <property type="entry name" value="PSP"/>
</dbReference>
<accession>A0A918P4D9</accession>
<evidence type="ECO:0000256" key="7">
    <source>
        <dbReference type="ARBA" id="ARBA00022723"/>
    </source>
</evidence>
<dbReference type="GO" id="GO:0036424">
    <property type="term" value="F:L-phosphoserine phosphatase activity"/>
    <property type="evidence" value="ECO:0007669"/>
    <property type="project" value="InterPro"/>
</dbReference>
<dbReference type="SFLD" id="SFLDG01137">
    <property type="entry name" value="C1.6.1:_Phosphoserine_Phosphat"/>
    <property type="match status" value="1"/>
</dbReference>
<keyword evidence="9" id="KW-0460">Magnesium</keyword>
<keyword evidence="7" id="KW-0479">Metal-binding</keyword>
<reference evidence="16" key="1">
    <citation type="journal article" date="2014" name="Int. J. Syst. Evol. Microbiol.">
        <title>Complete genome sequence of Corynebacterium casei LMG S-19264T (=DSM 44701T), isolated from a smear-ripened cheese.</title>
        <authorList>
            <consortium name="US DOE Joint Genome Institute (JGI-PGF)"/>
            <person name="Walter F."/>
            <person name="Albersmeier A."/>
            <person name="Kalinowski J."/>
            <person name="Ruckert C."/>
        </authorList>
    </citation>
    <scope>NUCLEOTIDE SEQUENCE</scope>
    <source>
        <strain evidence="16">KCTC 32182</strain>
    </source>
</reference>
<comment type="similarity">
    <text evidence="3">Belongs to the HAD-like hydrolase superfamily. SerB family.</text>
</comment>
<dbReference type="EMBL" id="BMYX01000016">
    <property type="protein sequence ID" value="GGY21652.1"/>
    <property type="molecule type" value="Genomic_DNA"/>
</dbReference>
<dbReference type="InterPro" id="IPR023214">
    <property type="entry name" value="HAD_sf"/>
</dbReference>
<dbReference type="Pfam" id="PF13284">
    <property type="entry name" value="DUF4072"/>
    <property type="match status" value="1"/>
</dbReference>
<keyword evidence="17" id="KW-1185">Reference proteome</keyword>
<evidence type="ECO:0000313" key="16">
    <source>
        <dbReference type="EMBL" id="GGY21652.1"/>
    </source>
</evidence>
<dbReference type="SFLD" id="SFLDF00029">
    <property type="entry name" value="phosphoserine_phosphatase"/>
    <property type="match status" value="1"/>
</dbReference>
<evidence type="ECO:0000256" key="13">
    <source>
        <dbReference type="ARBA" id="ARBA00048523"/>
    </source>
</evidence>
<comment type="catalytic activity">
    <reaction evidence="13">
        <text>O-phospho-D-serine + H2O = D-serine + phosphate</text>
        <dbReference type="Rhea" id="RHEA:24873"/>
        <dbReference type="ChEBI" id="CHEBI:15377"/>
        <dbReference type="ChEBI" id="CHEBI:35247"/>
        <dbReference type="ChEBI" id="CHEBI:43474"/>
        <dbReference type="ChEBI" id="CHEBI:58680"/>
        <dbReference type="EC" id="3.1.3.3"/>
    </reaction>
</comment>
<evidence type="ECO:0000256" key="11">
    <source>
        <dbReference type="ARBA" id="ARBA00031693"/>
    </source>
</evidence>
<keyword evidence="6" id="KW-0028">Amino-acid biosynthesis</keyword>
<evidence type="ECO:0000256" key="5">
    <source>
        <dbReference type="ARBA" id="ARBA00015196"/>
    </source>
</evidence>
<evidence type="ECO:0000256" key="14">
    <source>
        <dbReference type="PIRSR" id="PIRSR604469-1"/>
    </source>
</evidence>
<dbReference type="Gene3D" id="3.40.50.1000">
    <property type="entry name" value="HAD superfamily/HAD-like"/>
    <property type="match status" value="1"/>
</dbReference>
<evidence type="ECO:0000256" key="3">
    <source>
        <dbReference type="ARBA" id="ARBA00009184"/>
    </source>
</evidence>
<dbReference type="SFLD" id="SFLDS00003">
    <property type="entry name" value="Haloacid_Dehalogenase"/>
    <property type="match status" value="1"/>
</dbReference>
<sequence length="292" mass="30950">MRCGMTHSEPILVVQAPSSLDDAPLDRLARACGANNILRVSPTAARLSGVSAPLSDETCALAEQLGCDLALMPAGLRFADLGLVVSDMDSTLITIECIDEIADMQGIKDKVAAITERSMRGELDFSASLRERVSLLAGLEESALERVWSERLALTPGARTLIDTCHASNVAFMLVSGGFTFFTDRLKAQLGLDYAFANQLEVRDGRLTGRVIGDIVDARAKRDLLVRVRDELGLAPGTVLAVGDGANDLAMLGEAGIGVAFRAKPVVRRQADVAINHMGLDGIVGLFAGETS</sequence>
<evidence type="ECO:0000256" key="10">
    <source>
        <dbReference type="ARBA" id="ARBA00023299"/>
    </source>
</evidence>
<dbReference type="NCBIfam" id="TIGR00338">
    <property type="entry name" value="serB"/>
    <property type="match status" value="1"/>
</dbReference>
<comment type="caution">
    <text evidence="16">The sequence shown here is derived from an EMBL/GenBank/DDBJ whole genome shotgun (WGS) entry which is preliminary data.</text>
</comment>
<feature type="active site" description="Proton donor" evidence="14">
    <location>
        <position position="89"/>
    </location>
</feature>
<keyword evidence="8" id="KW-0378">Hydrolase</keyword>
<evidence type="ECO:0000256" key="12">
    <source>
        <dbReference type="ARBA" id="ARBA00048138"/>
    </source>
</evidence>
<organism evidence="16 17">
    <name type="scientific">Paludibacterium paludis</name>
    <dbReference type="NCBI Taxonomy" id="1225769"/>
    <lineage>
        <taxon>Bacteria</taxon>
        <taxon>Pseudomonadati</taxon>
        <taxon>Pseudomonadota</taxon>
        <taxon>Betaproteobacteria</taxon>
        <taxon>Neisseriales</taxon>
        <taxon>Chromobacteriaceae</taxon>
        <taxon>Paludibacterium</taxon>
    </lineage>
</organism>
<dbReference type="EC" id="3.1.3.3" evidence="4"/>
<dbReference type="Pfam" id="PF12710">
    <property type="entry name" value="HAD"/>
    <property type="match status" value="1"/>
</dbReference>
<proteinExistence type="inferred from homology"/>
<evidence type="ECO:0000259" key="15">
    <source>
        <dbReference type="Pfam" id="PF13284"/>
    </source>
</evidence>
<evidence type="ECO:0000313" key="17">
    <source>
        <dbReference type="Proteomes" id="UP000645257"/>
    </source>
</evidence>
<dbReference type="SFLD" id="SFLDG01136">
    <property type="entry name" value="C1.6:_Phosphoserine_Phosphatas"/>
    <property type="match status" value="1"/>
</dbReference>
<evidence type="ECO:0000256" key="8">
    <source>
        <dbReference type="ARBA" id="ARBA00022801"/>
    </source>
</evidence>
<dbReference type="PANTHER" id="PTHR43344:SF2">
    <property type="entry name" value="PHOSPHOSERINE PHOSPHATASE"/>
    <property type="match status" value="1"/>
</dbReference>
<evidence type="ECO:0000256" key="6">
    <source>
        <dbReference type="ARBA" id="ARBA00022605"/>
    </source>
</evidence>
<dbReference type="GO" id="GO:0000287">
    <property type="term" value="F:magnesium ion binding"/>
    <property type="evidence" value="ECO:0007669"/>
    <property type="project" value="TreeGrafter"/>
</dbReference>
<keyword evidence="10" id="KW-0718">Serine biosynthesis</keyword>
<evidence type="ECO:0000256" key="9">
    <source>
        <dbReference type="ARBA" id="ARBA00022842"/>
    </source>
</evidence>
<dbReference type="AlphaFoldDB" id="A0A918P4D9"/>
<dbReference type="InterPro" id="IPR050582">
    <property type="entry name" value="HAD-like_SerB"/>
</dbReference>